<dbReference type="InterPro" id="IPR046496">
    <property type="entry name" value="DUF6589"/>
</dbReference>
<dbReference type="EMBL" id="PGCJ01000065">
    <property type="protein sequence ID" value="PLW53229.1"/>
    <property type="molecule type" value="Genomic_DNA"/>
</dbReference>
<comment type="caution">
    <text evidence="2">The sequence shown here is derived from an EMBL/GenBank/DDBJ whole genome shotgun (WGS) entry which is preliminary data.</text>
</comment>
<proteinExistence type="predicted"/>
<sequence length="92" mass="10550">MEVVLYYCLRQVLKKRKIALNPEDYPNLETSKWNAVVEECYQSYCTGAACKEAKDCKCPKLYHTLIMLHDFSTVVEAKRAMKGGDVGRLMIV</sequence>
<dbReference type="Proteomes" id="UP000235388">
    <property type="component" value="Unassembled WGS sequence"/>
</dbReference>
<dbReference type="OrthoDB" id="5424058at2759"/>
<protein>
    <recommendedName>
        <fullName evidence="1">DUF6589 domain-containing protein</fullName>
    </recommendedName>
</protein>
<accession>A0A2N5VT99</accession>
<dbReference type="AlphaFoldDB" id="A0A2N5VT99"/>
<feature type="domain" description="DUF6589" evidence="1">
    <location>
        <begin position="6"/>
        <end position="91"/>
    </location>
</feature>
<name>A0A2N5VT99_9BASI</name>
<evidence type="ECO:0000259" key="1">
    <source>
        <dbReference type="Pfam" id="PF20231"/>
    </source>
</evidence>
<evidence type="ECO:0000313" key="3">
    <source>
        <dbReference type="Proteomes" id="UP000235388"/>
    </source>
</evidence>
<organism evidence="2 3">
    <name type="scientific">Puccinia coronata f. sp. avenae</name>
    <dbReference type="NCBI Taxonomy" id="200324"/>
    <lineage>
        <taxon>Eukaryota</taxon>
        <taxon>Fungi</taxon>
        <taxon>Dikarya</taxon>
        <taxon>Basidiomycota</taxon>
        <taxon>Pucciniomycotina</taxon>
        <taxon>Pucciniomycetes</taxon>
        <taxon>Pucciniales</taxon>
        <taxon>Pucciniaceae</taxon>
        <taxon>Puccinia</taxon>
    </lineage>
</organism>
<reference evidence="2 3" key="1">
    <citation type="submission" date="2017-11" db="EMBL/GenBank/DDBJ databases">
        <title>De novo assembly and phasing of dikaryotic genomes from two isolates of Puccinia coronata f. sp. avenae, the causal agent of oat crown rust.</title>
        <authorList>
            <person name="Miller M.E."/>
            <person name="Zhang Y."/>
            <person name="Omidvar V."/>
            <person name="Sperschneider J."/>
            <person name="Schwessinger B."/>
            <person name="Raley C."/>
            <person name="Palmer J.M."/>
            <person name="Garnica D."/>
            <person name="Upadhyaya N."/>
            <person name="Rathjen J."/>
            <person name="Taylor J.M."/>
            <person name="Park R.F."/>
            <person name="Dodds P.N."/>
            <person name="Hirsch C.D."/>
            <person name="Kianian S.F."/>
            <person name="Figueroa M."/>
        </authorList>
    </citation>
    <scope>NUCLEOTIDE SEQUENCE [LARGE SCALE GENOMIC DNA]</scope>
    <source>
        <strain evidence="2">12NC29</strain>
    </source>
</reference>
<evidence type="ECO:0000313" key="2">
    <source>
        <dbReference type="EMBL" id="PLW53229.1"/>
    </source>
</evidence>
<gene>
    <name evidence="2" type="ORF">PCANC_07494</name>
</gene>
<dbReference type="Pfam" id="PF20231">
    <property type="entry name" value="DUF6589"/>
    <property type="match status" value="1"/>
</dbReference>
<keyword evidence="3" id="KW-1185">Reference proteome</keyword>